<accession>A0A3S4NT13</accession>
<dbReference type="OrthoDB" id="1275259at2"/>
<proteinExistence type="predicted"/>
<dbReference type="KEGG" id="cgle:NCTC11432_01423"/>
<sequence>MFGHLIKFSEAYEEPFPSKPLDLIAEIPKEELIATVVAINSKINPVYSSYIDDSRETQVACLRFLFLDNHNNLEDSNCLDFINEYLKTPQNYVLFSRVTCLYALQEILNSNNFTEKTPRYTIQNREQILRYLLCVNSNVLVFDQEYRSSGYEKLGERFFEFFMFKELPQNQYYHSLNPVNFLYKSFSLLTTIEKDEFFGKHFSDYLKKTFKIESLIEFFKFLAYTYFKSFDNKLDVSYINILADNREYVDILDAFSKRNVTGKIEKTDLKIFDFMEIKKNPLFRASDEYNRNLITYLILDNKLLLEKTYSLFINDFWFDYLKPFNICNRNDWGNFIGDKFFEPFIENIFSEAFRDNPRVVFRHTNDLKFKLDGRNEIEYADYYIREKNKIILAEAKSNYLPLVNGYKTVKTLEDFDKIDFEKFYKDYGLIQLAKKTIKEFHNYKHYIKDPLFDFSRKVHLYPTLIVNDFIFSSGYTSMAFKRKFESLLLSENIEIENELHKIHPLTIINVADLQNIKMSLQLRKQSIFNIFRHYHSCSGYEAIQRTGETTRGLLTVEHSINKLIKSNLVANKKFDWIEN</sequence>
<dbReference type="EMBL" id="LR134289">
    <property type="protein sequence ID" value="VEE06001.1"/>
    <property type="molecule type" value="Genomic_DNA"/>
</dbReference>
<dbReference type="RefSeq" id="WP_002978355.1">
    <property type="nucleotide sequence ID" value="NZ_CP068486.1"/>
</dbReference>
<organism evidence="1 2">
    <name type="scientific">Chryseobacterium gleum</name>
    <name type="common">Flavobacterium gleum</name>
    <dbReference type="NCBI Taxonomy" id="250"/>
    <lineage>
        <taxon>Bacteria</taxon>
        <taxon>Pseudomonadati</taxon>
        <taxon>Bacteroidota</taxon>
        <taxon>Flavobacteriia</taxon>
        <taxon>Flavobacteriales</taxon>
        <taxon>Weeksellaceae</taxon>
        <taxon>Chryseobacterium group</taxon>
        <taxon>Chryseobacterium</taxon>
    </lineage>
</organism>
<dbReference type="GeneID" id="93021439"/>
<dbReference type="AlphaFoldDB" id="A0A3S4NT13"/>
<evidence type="ECO:0000313" key="1">
    <source>
        <dbReference type="EMBL" id="VEE06001.1"/>
    </source>
</evidence>
<reference evidence="1 2" key="1">
    <citation type="submission" date="2018-12" db="EMBL/GenBank/DDBJ databases">
        <authorList>
            <consortium name="Pathogen Informatics"/>
        </authorList>
    </citation>
    <scope>NUCLEOTIDE SEQUENCE [LARGE SCALE GENOMIC DNA]</scope>
    <source>
        <strain evidence="1 2">NCTC11432</strain>
    </source>
</reference>
<gene>
    <name evidence="1" type="ORF">NCTC11432_01423</name>
</gene>
<dbReference type="STRING" id="525257.HMPREF0204_13044"/>
<name>A0A3S4NT13_CHRGE</name>
<protein>
    <submittedName>
        <fullName evidence="1">Uncharacterized protein</fullName>
    </submittedName>
</protein>
<dbReference type="Proteomes" id="UP000279227">
    <property type="component" value="Chromosome"/>
</dbReference>
<evidence type="ECO:0000313" key="2">
    <source>
        <dbReference type="Proteomes" id="UP000279227"/>
    </source>
</evidence>